<dbReference type="RefSeq" id="XP_016983699.1">
    <property type="nucleotide sequence ID" value="XM_017128210.1"/>
</dbReference>
<dbReference type="PROSITE" id="PS00134">
    <property type="entry name" value="TRYPSIN_HIS"/>
    <property type="match status" value="1"/>
</dbReference>
<keyword evidence="1" id="KW-1015">Disulfide bond</keyword>
<evidence type="ECO:0000256" key="1">
    <source>
        <dbReference type="ARBA" id="ARBA00023157"/>
    </source>
</evidence>
<gene>
    <name evidence="5" type="primary">LOC108047848</name>
</gene>
<dbReference type="GO" id="GO:0006508">
    <property type="term" value="P:proteolysis"/>
    <property type="evidence" value="ECO:0007669"/>
    <property type="project" value="UniProtKB-KW"/>
</dbReference>
<protein>
    <submittedName>
        <fullName evidence="5">Venom serine protease Bi-VSP</fullName>
    </submittedName>
</protein>
<dbReference type="InterPro" id="IPR051487">
    <property type="entry name" value="Ser/Thr_Proteases_Immune/Dev"/>
</dbReference>
<name>A0A6P4F3V8_DRORH</name>
<reference evidence="5" key="1">
    <citation type="submission" date="2025-08" db="UniProtKB">
        <authorList>
            <consortium name="RefSeq"/>
        </authorList>
    </citation>
    <scope>IDENTIFICATION</scope>
</reference>
<evidence type="ECO:0000256" key="2">
    <source>
        <dbReference type="ARBA" id="ARBA00024195"/>
    </source>
</evidence>
<dbReference type="AlphaFoldDB" id="A0A6P4F3V8"/>
<evidence type="ECO:0000259" key="4">
    <source>
        <dbReference type="PROSITE" id="PS50240"/>
    </source>
</evidence>
<evidence type="ECO:0000256" key="3">
    <source>
        <dbReference type="SAM" id="SignalP"/>
    </source>
</evidence>
<dbReference type="InterPro" id="IPR018114">
    <property type="entry name" value="TRYPSIN_HIS"/>
</dbReference>
<dbReference type="OrthoDB" id="6732254at2759"/>
<accession>A0A6P4F3V8</accession>
<dbReference type="Gene3D" id="2.40.10.10">
    <property type="entry name" value="Trypsin-like serine proteases"/>
    <property type="match status" value="1"/>
</dbReference>
<keyword evidence="3" id="KW-0732">Signal</keyword>
<keyword evidence="5" id="KW-0645">Protease</keyword>
<dbReference type="Pfam" id="PF00089">
    <property type="entry name" value="Trypsin"/>
    <property type="match status" value="1"/>
</dbReference>
<feature type="domain" description="Peptidase S1" evidence="4">
    <location>
        <begin position="19"/>
        <end position="260"/>
    </location>
</feature>
<dbReference type="SUPFAM" id="SSF50494">
    <property type="entry name" value="Trypsin-like serine proteases"/>
    <property type="match status" value="1"/>
</dbReference>
<dbReference type="InterPro" id="IPR043504">
    <property type="entry name" value="Peptidase_S1_PA_chymotrypsin"/>
</dbReference>
<comment type="similarity">
    <text evidence="2">Belongs to the peptidase S1 family. CLIP subfamily.</text>
</comment>
<sequence length="261" mass="28688">MWAPTFLILLGTLAIQAASVGQECGRFNEEQFKSNNIITEKEEHPWVARIEHTDIDGEERLLCTSILIDARHLLTAAHCVDSDTPITGVVFGDSDSNSARRVESITIHPDYSTGKPEKDLSIIGLLDEVKFSEFVQPVCLPSAEDPKSKAPNSDLIVAGFEGPGPPLTGHTRLDERIKMAFNRTDSNECHKLQPRFPAELICGQAERKALSGSALVEPSGTPRKFHLIGMSVVGFGSPTGFFHGFLNIRSHLDWIQQTISK</sequence>
<dbReference type="SMART" id="SM00020">
    <property type="entry name" value="Tryp_SPc"/>
    <property type="match status" value="1"/>
</dbReference>
<feature type="signal peptide" evidence="3">
    <location>
        <begin position="1"/>
        <end position="17"/>
    </location>
</feature>
<feature type="chain" id="PRO_5027940153" evidence="3">
    <location>
        <begin position="18"/>
        <end position="261"/>
    </location>
</feature>
<organism evidence="5">
    <name type="scientific">Drosophila rhopaloa</name>
    <name type="common">Fruit fly</name>
    <dbReference type="NCBI Taxonomy" id="1041015"/>
    <lineage>
        <taxon>Eukaryota</taxon>
        <taxon>Metazoa</taxon>
        <taxon>Ecdysozoa</taxon>
        <taxon>Arthropoda</taxon>
        <taxon>Hexapoda</taxon>
        <taxon>Insecta</taxon>
        <taxon>Pterygota</taxon>
        <taxon>Neoptera</taxon>
        <taxon>Endopterygota</taxon>
        <taxon>Diptera</taxon>
        <taxon>Brachycera</taxon>
        <taxon>Muscomorpha</taxon>
        <taxon>Ephydroidea</taxon>
        <taxon>Drosophilidae</taxon>
        <taxon>Drosophila</taxon>
        <taxon>Sophophora</taxon>
    </lineage>
</organism>
<evidence type="ECO:0000313" key="5">
    <source>
        <dbReference type="RefSeq" id="XP_016983699.1"/>
    </source>
</evidence>
<keyword evidence="5" id="KW-0378">Hydrolase</keyword>
<dbReference type="GeneID" id="108047848"/>
<dbReference type="InterPro" id="IPR001254">
    <property type="entry name" value="Trypsin_dom"/>
</dbReference>
<dbReference type="InterPro" id="IPR009003">
    <property type="entry name" value="Peptidase_S1_PA"/>
</dbReference>
<dbReference type="PROSITE" id="PS50240">
    <property type="entry name" value="TRYPSIN_DOM"/>
    <property type="match status" value="1"/>
</dbReference>
<dbReference type="RefSeq" id="XP_016983699.2">
    <property type="nucleotide sequence ID" value="XM_017128210.2"/>
</dbReference>
<proteinExistence type="inferred from homology"/>
<dbReference type="GO" id="GO:0004252">
    <property type="term" value="F:serine-type endopeptidase activity"/>
    <property type="evidence" value="ECO:0007669"/>
    <property type="project" value="InterPro"/>
</dbReference>
<dbReference type="PANTHER" id="PTHR24256">
    <property type="entry name" value="TRYPTASE-RELATED"/>
    <property type="match status" value="1"/>
</dbReference>